<sequence>MVVRMRANRSKSGKRRSHHALSGMRMAACVCGALRRPHRACASCGTYRERVVVDVVARAERGVRRTKRKQKELRASGQAAENKEKEPQTQ</sequence>
<evidence type="ECO:0000256" key="2">
    <source>
        <dbReference type="ARBA" id="ARBA00022980"/>
    </source>
</evidence>
<feature type="region of interest" description="Disordered" evidence="6">
    <location>
        <begin position="1"/>
        <end position="21"/>
    </location>
</feature>
<evidence type="ECO:0000256" key="1">
    <source>
        <dbReference type="ARBA" id="ARBA00008560"/>
    </source>
</evidence>
<dbReference type="STRING" id="1798507.A3A34_03465"/>
<proteinExistence type="inferred from homology"/>
<dbReference type="InterPro" id="IPR002677">
    <property type="entry name" value="Ribosomal_bL32"/>
</dbReference>
<evidence type="ECO:0000256" key="6">
    <source>
        <dbReference type="SAM" id="MobiDB-lite"/>
    </source>
</evidence>
<evidence type="ECO:0000256" key="4">
    <source>
        <dbReference type="ARBA" id="ARBA00035178"/>
    </source>
</evidence>
<organism evidence="7 8">
    <name type="scientific">Candidatus Kaiserbacteria bacterium RIFCSPLOWO2_01_FULL_50_24</name>
    <dbReference type="NCBI Taxonomy" id="1798507"/>
    <lineage>
        <taxon>Bacteria</taxon>
        <taxon>Candidatus Kaiseribacteriota</taxon>
    </lineage>
</organism>
<dbReference type="HAMAP" id="MF_00340">
    <property type="entry name" value="Ribosomal_bL32"/>
    <property type="match status" value="1"/>
</dbReference>
<dbReference type="NCBIfam" id="TIGR01031">
    <property type="entry name" value="rpmF_bact"/>
    <property type="match status" value="1"/>
</dbReference>
<evidence type="ECO:0000256" key="5">
    <source>
        <dbReference type="HAMAP-Rule" id="MF_00340"/>
    </source>
</evidence>
<reference evidence="7 8" key="1">
    <citation type="journal article" date="2016" name="Nat. Commun.">
        <title>Thousands of microbial genomes shed light on interconnected biogeochemical processes in an aquifer system.</title>
        <authorList>
            <person name="Anantharaman K."/>
            <person name="Brown C.T."/>
            <person name="Hug L.A."/>
            <person name="Sharon I."/>
            <person name="Castelle C.J."/>
            <person name="Probst A.J."/>
            <person name="Thomas B.C."/>
            <person name="Singh A."/>
            <person name="Wilkins M.J."/>
            <person name="Karaoz U."/>
            <person name="Brodie E.L."/>
            <person name="Williams K.H."/>
            <person name="Hubbard S.S."/>
            <person name="Banfield J.F."/>
        </authorList>
    </citation>
    <scope>NUCLEOTIDE SEQUENCE [LARGE SCALE GENOMIC DNA]</scope>
</reference>
<dbReference type="GO" id="GO:0003735">
    <property type="term" value="F:structural constituent of ribosome"/>
    <property type="evidence" value="ECO:0007669"/>
    <property type="project" value="InterPro"/>
</dbReference>
<evidence type="ECO:0000313" key="8">
    <source>
        <dbReference type="Proteomes" id="UP000178587"/>
    </source>
</evidence>
<feature type="compositionally biased region" description="Basic and acidic residues" evidence="6">
    <location>
        <begin position="81"/>
        <end position="90"/>
    </location>
</feature>
<keyword evidence="2 5" id="KW-0689">Ribosomal protein</keyword>
<dbReference type="AlphaFoldDB" id="A0A1F6EMJ9"/>
<evidence type="ECO:0000256" key="3">
    <source>
        <dbReference type="ARBA" id="ARBA00023274"/>
    </source>
</evidence>
<accession>A0A1F6EMJ9</accession>
<gene>
    <name evidence="5" type="primary">rpmF</name>
    <name evidence="7" type="ORF">A3A34_03465</name>
</gene>
<dbReference type="PANTHER" id="PTHR35534">
    <property type="entry name" value="50S RIBOSOMAL PROTEIN L32"/>
    <property type="match status" value="1"/>
</dbReference>
<comment type="caution">
    <text evidence="7">The sequence shown here is derived from an EMBL/GenBank/DDBJ whole genome shotgun (WGS) entry which is preliminary data.</text>
</comment>
<dbReference type="SUPFAM" id="SSF57829">
    <property type="entry name" value="Zn-binding ribosomal proteins"/>
    <property type="match status" value="1"/>
</dbReference>
<keyword evidence="3 5" id="KW-0687">Ribonucleoprotein</keyword>
<name>A0A1F6EMJ9_9BACT</name>
<protein>
    <recommendedName>
        <fullName evidence="4 5">Large ribosomal subunit protein bL32</fullName>
    </recommendedName>
</protein>
<dbReference type="GO" id="GO:0015934">
    <property type="term" value="C:large ribosomal subunit"/>
    <property type="evidence" value="ECO:0007669"/>
    <property type="project" value="InterPro"/>
</dbReference>
<comment type="similarity">
    <text evidence="1 5">Belongs to the bacterial ribosomal protein bL32 family.</text>
</comment>
<dbReference type="PANTHER" id="PTHR35534:SF1">
    <property type="entry name" value="LARGE RIBOSOMAL SUBUNIT PROTEIN BL32"/>
    <property type="match status" value="1"/>
</dbReference>
<dbReference type="EMBL" id="MFLU01000012">
    <property type="protein sequence ID" value="OGG74853.1"/>
    <property type="molecule type" value="Genomic_DNA"/>
</dbReference>
<feature type="compositionally biased region" description="Basic residues" evidence="6">
    <location>
        <begin position="1"/>
        <end position="19"/>
    </location>
</feature>
<dbReference type="GO" id="GO:0006412">
    <property type="term" value="P:translation"/>
    <property type="evidence" value="ECO:0007669"/>
    <property type="project" value="UniProtKB-UniRule"/>
</dbReference>
<evidence type="ECO:0000313" key="7">
    <source>
        <dbReference type="EMBL" id="OGG74853.1"/>
    </source>
</evidence>
<dbReference type="InterPro" id="IPR044957">
    <property type="entry name" value="Ribosomal_bL32_bact"/>
</dbReference>
<dbReference type="InterPro" id="IPR011332">
    <property type="entry name" value="Ribosomal_zn-bd"/>
</dbReference>
<feature type="region of interest" description="Disordered" evidence="6">
    <location>
        <begin position="61"/>
        <end position="90"/>
    </location>
</feature>
<dbReference type="Pfam" id="PF01783">
    <property type="entry name" value="Ribosomal_L32p"/>
    <property type="match status" value="1"/>
</dbReference>
<dbReference type="Proteomes" id="UP000178587">
    <property type="component" value="Unassembled WGS sequence"/>
</dbReference>